<comment type="caution">
    <text evidence="4">The sequence shown here is derived from an EMBL/GenBank/DDBJ whole genome shotgun (WGS) entry which is preliminary data.</text>
</comment>
<dbReference type="PROSITE" id="PS00061">
    <property type="entry name" value="ADH_SHORT"/>
    <property type="match status" value="1"/>
</dbReference>
<dbReference type="Pfam" id="PF13561">
    <property type="entry name" value="adh_short_C2"/>
    <property type="match status" value="1"/>
</dbReference>
<evidence type="ECO:0000256" key="1">
    <source>
        <dbReference type="ARBA" id="ARBA00006484"/>
    </source>
</evidence>
<dbReference type="EMBL" id="BAAAIE010000011">
    <property type="protein sequence ID" value="GAA0975552.1"/>
    <property type="molecule type" value="Genomic_DNA"/>
</dbReference>
<dbReference type="InterPro" id="IPR036291">
    <property type="entry name" value="NAD(P)-bd_dom_sf"/>
</dbReference>
<dbReference type="Gene3D" id="3.40.50.720">
    <property type="entry name" value="NAD(P)-binding Rossmann-like Domain"/>
    <property type="match status" value="1"/>
</dbReference>
<dbReference type="PANTHER" id="PTHR42760">
    <property type="entry name" value="SHORT-CHAIN DEHYDROGENASES/REDUCTASES FAMILY MEMBER"/>
    <property type="match status" value="1"/>
</dbReference>
<dbReference type="PANTHER" id="PTHR42760:SF133">
    <property type="entry name" value="3-OXOACYL-[ACYL-CARRIER-PROTEIN] REDUCTASE"/>
    <property type="match status" value="1"/>
</dbReference>
<organism evidence="4 5">
    <name type="scientific">Streptomyces rhizosphaericus</name>
    <dbReference type="NCBI Taxonomy" id="114699"/>
    <lineage>
        <taxon>Bacteria</taxon>
        <taxon>Bacillati</taxon>
        <taxon>Actinomycetota</taxon>
        <taxon>Actinomycetes</taxon>
        <taxon>Kitasatosporales</taxon>
        <taxon>Streptomycetaceae</taxon>
        <taxon>Streptomyces</taxon>
        <taxon>Streptomyces violaceusniger group</taxon>
    </lineage>
</organism>
<protein>
    <submittedName>
        <fullName evidence="4">3-oxoacyl-[acyl-carrier-protein] reductase</fullName>
    </submittedName>
</protein>
<name>A0ABN1S6E8_9ACTN</name>
<keyword evidence="5" id="KW-1185">Reference proteome</keyword>
<keyword evidence="2" id="KW-0560">Oxidoreductase</keyword>
<dbReference type="InterPro" id="IPR020904">
    <property type="entry name" value="Sc_DH/Rdtase_CS"/>
</dbReference>
<comment type="similarity">
    <text evidence="1">Belongs to the short-chain dehydrogenases/reductases (SDR) family.</text>
</comment>
<evidence type="ECO:0000256" key="2">
    <source>
        <dbReference type="ARBA" id="ARBA00023002"/>
    </source>
</evidence>
<dbReference type="Proteomes" id="UP001500033">
    <property type="component" value="Unassembled WGS sequence"/>
</dbReference>
<accession>A0ABN1S6E8</accession>
<evidence type="ECO:0000313" key="5">
    <source>
        <dbReference type="Proteomes" id="UP001500033"/>
    </source>
</evidence>
<dbReference type="InterPro" id="IPR057326">
    <property type="entry name" value="KR_dom"/>
</dbReference>
<gene>
    <name evidence="4" type="primary">fabG_3</name>
    <name evidence="4" type="ORF">GCM10009576_024550</name>
</gene>
<dbReference type="InterPro" id="IPR002347">
    <property type="entry name" value="SDR_fam"/>
</dbReference>
<feature type="domain" description="Ketoreductase" evidence="3">
    <location>
        <begin position="10"/>
        <end position="186"/>
    </location>
</feature>
<proteinExistence type="inferred from homology"/>
<evidence type="ECO:0000259" key="3">
    <source>
        <dbReference type="SMART" id="SM00822"/>
    </source>
</evidence>
<evidence type="ECO:0000313" key="4">
    <source>
        <dbReference type="EMBL" id="GAA0975552.1"/>
    </source>
</evidence>
<dbReference type="PRINTS" id="PR00080">
    <property type="entry name" value="SDRFAMILY"/>
</dbReference>
<sequence length="249" mass="25944">MVNTKDLKDKVAVVTGGTRGLGLKITEAFVAEGVRVVAAARGTEGAAEGLGHLGDRAVFEQADVRDPESVKSLLSVAADRFGGVDIVVANAGLSRPGPVAGLSFENWSQVLDTNVNGVFHCVKESVPYLEKSEHGRIITLSSALGSRPTRGAASYCSTKAAVEMFTRVVALELAPLGITVNCLSPGFIDEGMGKLLKKNEAVWGQYAPKISLCRMGLGEEVADAAVFLASAAGSYVNGHVLEVNGGLSW</sequence>
<dbReference type="SUPFAM" id="SSF51735">
    <property type="entry name" value="NAD(P)-binding Rossmann-fold domains"/>
    <property type="match status" value="1"/>
</dbReference>
<dbReference type="SMART" id="SM00822">
    <property type="entry name" value="PKS_KR"/>
    <property type="match status" value="1"/>
</dbReference>
<reference evidence="4 5" key="1">
    <citation type="journal article" date="2019" name="Int. J. Syst. Evol. Microbiol.">
        <title>The Global Catalogue of Microorganisms (GCM) 10K type strain sequencing project: providing services to taxonomists for standard genome sequencing and annotation.</title>
        <authorList>
            <consortium name="The Broad Institute Genomics Platform"/>
            <consortium name="The Broad Institute Genome Sequencing Center for Infectious Disease"/>
            <person name="Wu L."/>
            <person name="Ma J."/>
        </authorList>
    </citation>
    <scope>NUCLEOTIDE SEQUENCE [LARGE SCALE GENOMIC DNA]</scope>
    <source>
        <strain evidence="4 5">JCM 11445</strain>
    </source>
</reference>
<dbReference type="PRINTS" id="PR00081">
    <property type="entry name" value="GDHRDH"/>
</dbReference>